<evidence type="ECO:0000313" key="1">
    <source>
        <dbReference type="EMBL" id="EHM44363.1"/>
    </source>
</evidence>
<accession>G9Y4E9</accession>
<dbReference type="EMBL" id="AGCI01000029">
    <property type="protein sequence ID" value="EHM44363.1"/>
    <property type="molecule type" value="Genomic_DNA"/>
</dbReference>
<comment type="caution">
    <text evidence="1">The sequence shown here is derived from an EMBL/GenBank/DDBJ whole genome shotgun (WGS) entry which is preliminary data.</text>
</comment>
<gene>
    <name evidence="1" type="ORF">HMPREF0454_01431</name>
</gene>
<dbReference type="Proteomes" id="UP000005959">
    <property type="component" value="Unassembled WGS sequence"/>
</dbReference>
<feature type="non-terminal residue" evidence="1">
    <location>
        <position position="1"/>
    </location>
</feature>
<reference evidence="1 2" key="1">
    <citation type="submission" date="2011-08" db="EMBL/GenBank/DDBJ databases">
        <authorList>
            <person name="Weinstock G."/>
            <person name="Sodergren E."/>
            <person name="Clifton S."/>
            <person name="Fulton L."/>
            <person name="Fulton B."/>
            <person name="Courtney L."/>
            <person name="Fronick C."/>
            <person name="Harrison M."/>
            <person name="Strong C."/>
            <person name="Farmer C."/>
            <person name="Delahaunty K."/>
            <person name="Markovic C."/>
            <person name="Hall O."/>
            <person name="Minx P."/>
            <person name="Tomlinson C."/>
            <person name="Mitreva M."/>
            <person name="Hou S."/>
            <person name="Chen J."/>
            <person name="Wollam A."/>
            <person name="Pepin K.H."/>
            <person name="Johnson M."/>
            <person name="Bhonagiri V."/>
            <person name="Zhang X."/>
            <person name="Suruliraj S."/>
            <person name="Warren W."/>
            <person name="Chinwalla A."/>
            <person name="Mardis E.R."/>
            <person name="Wilson R.K."/>
        </authorList>
    </citation>
    <scope>NUCLEOTIDE SEQUENCE [LARGE SCALE GENOMIC DNA]</scope>
    <source>
        <strain evidence="1 2">ATCC 51873</strain>
    </source>
</reference>
<proteinExistence type="predicted"/>
<dbReference type="HOGENOM" id="CLU_2547862_0_0_6"/>
<name>G9Y4E9_HAFAL</name>
<protein>
    <submittedName>
        <fullName evidence="1">Uncharacterized protein</fullName>
    </submittedName>
</protein>
<sequence>TDVSMKLGMDRLAEYYTVQHRGSSGQIITFNPYKRPPISISIPVNKRKFLLLHLAHPLPTLYVDNRELMLSISKEIIICVKRY</sequence>
<dbReference type="AlphaFoldDB" id="G9Y4E9"/>
<evidence type="ECO:0000313" key="2">
    <source>
        <dbReference type="Proteomes" id="UP000005959"/>
    </source>
</evidence>
<organism evidence="1 2">
    <name type="scientific">Hafnia alvei ATCC 51873</name>
    <dbReference type="NCBI Taxonomy" id="1002364"/>
    <lineage>
        <taxon>Bacteria</taxon>
        <taxon>Pseudomonadati</taxon>
        <taxon>Pseudomonadota</taxon>
        <taxon>Gammaproteobacteria</taxon>
        <taxon>Enterobacterales</taxon>
        <taxon>Hafniaceae</taxon>
        <taxon>Hafnia</taxon>
    </lineage>
</organism>